<dbReference type="SUPFAM" id="SSF55874">
    <property type="entry name" value="ATPase domain of HSP90 chaperone/DNA topoisomerase II/histidine kinase"/>
    <property type="match status" value="1"/>
</dbReference>
<evidence type="ECO:0000256" key="4">
    <source>
        <dbReference type="ARBA" id="ARBA00022777"/>
    </source>
</evidence>
<dbReference type="GO" id="GO:0000155">
    <property type="term" value="F:phosphorelay sensor kinase activity"/>
    <property type="evidence" value="ECO:0007669"/>
    <property type="project" value="InterPro"/>
</dbReference>
<dbReference type="Pfam" id="PF02518">
    <property type="entry name" value="HATPase_c"/>
    <property type="match status" value="1"/>
</dbReference>
<dbReference type="SUPFAM" id="SSF47384">
    <property type="entry name" value="Homodimeric domain of signal transducing histidine kinase"/>
    <property type="match status" value="1"/>
</dbReference>
<dbReference type="InterPro" id="IPR000700">
    <property type="entry name" value="PAS-assoc_C"/>
</dbReference>
<keyword evidence="4" id="KW-0418">Kinase</keyword>
<dbReference type="Pfam" id="PF25323">
    <property type="entry name" value="6TM_PilS"/>
    <property type="match status" value="1"/>
</dbReference>
<name>A0A3B1DFR1_9ZZZZ</name>
<keyword evidence="7" id="KW-1133">Transmembrane helix</keyword>
<feature type="domain" description="Histidine kinase" evidence="8">
    <location>
        <begin position="324"/>
        <end position="528"/>
    </location>
</feature>
<evidence type="ECO:0000256" key="6">
    <source>
        <dbReference type="ARBA" id="ARBA00023012"/>
    </source>
</evidence>
<evidence type="ECO:0000256" key="1">
    <source>
        <dbReference type="ARBA" id="ARBA00022553"/>
    </source>
</evidence>
<keyword evidence="2" id="KW-0808">Transferase</keyword>
<dbReference type="SMART" id="SM00388">
    <property type="entry name" value="HisKA"/>
    <property type="match status" value="1"/>
</dbReference>
<dbReference type="AlphaFoldDB" id="A0A3B1DFR1"/>
<keyword evidence="1" id="KW-0597">Phosphoprotein</keyword>
<dbReference type="InterPro" id="IPR035965">
    <property type="entry name" value="PAS-like_dom_sf"/>
</dbReference>
<evidence type="ECO:0000256" key="2">
    <source>
        <dbReference type="ARBA" id="ARBA00022679"/>
    </source>
</evidence>
<dbReference type="Gene3D" id="3.30.450.20">
    <property type="entry name" value="PAS domain"/>
    <property type="match status" value="1"/>
</dbReference>
<dbReference type="GO" id="GO:0006355">
    <property type="term" value="P:regulation of DNA-templated transcription"/>
    <property type="evidence" value="ECO:0007669"/>
    <property type="project" value="InterPro"/>
</dbReference>
<evidence type="ECO:0000259" key="10">
    <source>
        <dbReference type="PROSITE" id="PS50113"/>
    </source>
</evidence>
<keyword evidence="7" id="KW-0812">Transmembrane</keyword>
<dbReference type="Pfam" id="PF00989">
    <property type="entry name" value="PAS"/>
    <property type="match status" value="1"/>
</dbReference>
<dbReference type="InterPro" id="IPR003661">
    <property type="entry name" value="HisK_dim/P_dom"/>
</dbReference>
<dbReference type="GO" id="GO:0005524">
    <property type="term" value="F:ATP binding"/>
    <property type="evidence" value="ECO:0007669"/>
    <property type="project" value="UniProtKB-KW"/>
</dbReference>
<dbReference type="NCBIfam" id="TIGR00229">
    <property type="entry name" value="sensory_box"/>
    <property type="match status" value="1"/>
</dbReference>
<evidence type="ECO:0000256" key="5">
    <source>
        <dbReference type="ARBA" id="ARBA00022840"/>
    </source>
</evidence>
<dbReference type="PROSITE" id="PS50113">
    <property type="entry name" value="PAC"/>
    <property type="match status" value="1"/>
</dbReference>
<gene>
    <name evidence="11" type="ORF">MNBD_NITROSPIRAE03-112</name>
</gene>
<evidence type="ECO:0000256" key="7">
    <source>
        <dbReference type="SAM" id="Phobius"/>
    </source>
</evidence>
<keyword evidence="3" id="KW-0547">Nucleotide-binding</keyword>
<dbReference type="PROSITE" id="PS50112">
    <property type="entry name" value="PAS"/>
    <property type="match status" value="1"/>
</dbReference>
<dbReference type="SUPFAM" id="SSF55785">
    <property type="entry name" value="PYP-like sensor domain (PAS domain)"/>
    <property type="match status" value="1"/>
</dbReference>
<feature type="transmembrane region" description="Helical" evidence="7">
    <location>
        <begin position="161"/>
        <end position="179"/>
    </location>
</feature>
<dbReference type="InterPro" id="IPR004358">
    <property type="entry name" value="Sig_transdc_His_kin-like_C"/>
</dbReference>
<dbReference type="InterPro" id="IPR000014">
    <property type="entry name" value="PAS"/>
</dbReference>
<accession>A0A3B1DFR1</accession>
<dbReference type="PROSITE" id="PS50109">
    <property type="entry name" value="HIS_KIN"/>
    <property type="match status" value="1"/>
</dbReference>
<feature type="domain" description="PAC" evidence="10">
    <location>
        <begin position="253"/>
        <end position="311"/>
    </location>
</feature>
<feature type="transmembrane region" description="Helical" evidence="7">
    <location>
        <begin position="12"/>
        <end position="30"/>
    </location>
</feature>
<keyword evidence="6" id="KW-0902">Two-component regulatory system</keyword>
<keyword evidence="7" id="KW-0472">Membrane</keyword>
<dbReference type="CDD" id="cd00082">
    <property type="entry name" value="HisKA"/>
    <property type="match status" value="1"/>
</dbReference>
<feature type="transmembrane region" description="Helical" evidence="7">
    <location>
        <begin position="73"/>
        <end position="93"/>
    </location>
</feature>
<dbReference type="EMBL" id="UOGI01000076">
    <property type="protein sequence ID" value="VAX30555.1"/>
    <property type="molecule type" value="Genomic_DNA"/>
</dbReference>
<evidence type="ECO:0000259" key="9">
    <source>
        <dbReference type="PROSITE" id="PS50112"/>
    </source>
</evidence>
<evidence type="ECO:0000259" key="8">
    <source>
        <dbReference type="PROSITE" id="PS50109"/>
    </source>
</evidence>
<proteinExistence type="predicted"/>
<evidence type="ECO:0000313" key="11">
    <source>
        <dbReference type="EMBL" id="VAX30555.1"/>
    </source>
</evidence>
<dbReference type="Gene3D" id="3.30.565.10">
    <property type="entry name" value="Histidine kinase-like ATPase, C-terminal domain"/>
    <property type="match status" value="1"/>
</dbReference>
<feature type="transmembrane region" description="Helical" evidence="7">
    <location>
        <begin position="123"/>
        <end position="141"/>
    </location>
</feature>
<protein>
    <submittedName>
        <fullName evidence="11">Sensor protein of zinc sigma-54-dependent two-component system</fullName>
    </submittedName>
</protein>
<dbReference type="InterPro" id="IPR013767">
    <property type="entry name" value="PAS_fold"/>
</dbReference>
<dbReference type="PRINTS" id="PR00344">
    <property type="entry name" value="BCTRLSENSOR"/>
</dbReference>
<dbReference type="Gene3D" id="1.10.287.130">
    <property type="match status" value="1"/>
</dbReference>
<feature type="domain" description="PAS" evidence="9">
    <location>
        <begin position="199"/>
        <end position="242"/>
    </location>
</feature>
<feature type="transmembrane region" description="Helical" evidence="7">
    <location>
        <begin position="99"/>
        <end position="116"/>
    </location>
</feature>
<keyword evidence="5" id="KW-0067">ATP-binding</keyword>
<dbReference type="Pfam" id="PF00512">
    <property type="entry name" value="HisKA"/>
    <property type="match status" value="1"/>
</dbReference>
<dbReference type="InterPro" id="IPR005467">
    <property type="entry name" value="His_kinase_dom"/>
</dbReference>
<feature type="transmembrane region" description="Helical" evidence="7">
    <location>
        <begin position="42"/>
        <end position="61"/>
    </location>
</feature>
<reference evidence="11" key="1">
    <citation type="submission" date="2018-06" db="EMBL/GenBank/DDBJ databases">
        <authorList>
            <person name="Zhirakovskaya E."/>
        </authorList>
    </citation>
    <scope>NUCLEOTIDE SEQUENCE</scope>
</reference>
<dbReference type="PANTHER" id="PTHR43065">
    <property type="entry name" value="SENSOR HISTIDINE KINASE"/>
    <property type="match status" value="1"/>
</dbReference>
<dbReference type="SMART" id="SM00387">
    <property type="entry name" value="HATPase_c"/>
    <property type="match status" value="1"/>
</dbReference>
<dbReference type="InterPro" id="IPR036097">
    <property type="entry name" value="HisK_dim/P_sf"/>
</dbReference>
<evidence type="ECO:0000256" key="3">
    <source>
        <dbReference type="ARBA" id="ARBA00022741"/>
    </source>
</evidence>
<dbReference type="CDD" id="cd00130">
    <property type="entry name" value="PAS"/>
    <property type="match status" value="1"/>
</dbReference>
<sequence length="541" mass="61243">MPAEEFKRKVETLIFLRLFFVTLLLGSIFFFDLQGKQFYQPYLFYGLFLIGYTPSMLYIFLRNRIQDRTAVHHLIAYALLTIDVLVVVFLILLTGGIESWFSFLLILVTIASSIVLGRKAGYILATLASILYGLSLDLQYYQIIPVHFNPILEEKDFFYNIFINISGLYLTAYLMGYLVSRLEKTSERLEKKDVDLKELYRFHSEVIENISSGLFSLDTSGKIVLFNSAAERITGLKRGSVIYRYSNEVFPFLSVPPKTGRHEGEIVRDSEKRYIGLSISLNKNSEGEILGYIGTFQDLTDIIKLEEEIKRREKLAAIGELSASIAHELRNPLASMKGSFEMLKEDVLPEETKKRLMDIAISEMDRLNAIVTDFLIYCNPRPPAMERFNLSAAANEVSDMLQNMTDRVRIVKDIQDEVFMVADEQKIRQLLWNLTLNAVEAVPEGGETGISVYIQNNSIILKVSDSGAGIPEENIEKVFYPFFSTKKKGTGLGLSIAYRIVEEHHGNIKILSGKGRSTEFIVSLPLQKAGETLSEVTGKGV</sequence>
<dbReference type="InterPro" id="IPR036890">
    <property type="entry name" value="HATPase_C_sf"/>
</dbReference>
<organism evidence="11">
    <name type="scientific">hydrothermal vent metagenome</name>
    <dbReference type="NCBI Taxonomy" id="652676"/>
    <lineage>
        <taxon>unclassified sequences</taxon>
        <taxon>metagenomes</taxon>
        <taxon>ecological metagenomes</taxon>
    </lineage>
</organism>
<dbReference type="PANTHER" id="PTHR43065:SF10">
    <property type="entry name" value="PEROXIDE STRESS-ACTIVATED HISTIDINE KINASE MAK3"/>
    <property type="match status" value="1"/>
</dbReference>
<dbReference type="InterPro" id="IPR003594">
    <property type="entry name" value="HATPase_dom"/>
</dbReference>